<dbReference type="PANTHER" id="PTHR35385:SF2">
    <property type="entry name" value="PROTEIN B, PUTATIVE-RELATED"/>
    <property type="match status" value="1"/>
</dbReference>
<keyword evidence="1" id="KW-0863">Zinc-finger</keyword>
<dbReference type="Pfam" id="PF04434">
    <property type="entry name" value="SWIM"/>
    <property type="match status" value="1"/>
</dbReference>
<keyword evidence="4" id="KW-1185">Reference proteome</keyword>
<dbReference type="OrthoDB" id="3261052at2759"/>
<proteinExistence type="predicted"/>
<evidence type="ECO:0000313" key="4">
    <source>
        <dbReference type="Proteomes" id="UP000765509"/>
    </source>
</evidence>
<dbReference type="EMBL" id="AVOT02017827">
    <property type="protein sequence ID" value="MBW0504261.1"/>
    <property type="molecule type" value="Genomic_DNA"/>
</dbReference>
<accession>A0A9Q3DPJ2</accession>
<reference evidence="3" key="1">
    <citation type="submission" date="2021-03" db="EMBL/GenBank/DDBJ databases">
        <title>Draft genome sequence of rust myrtle Austropuccinia psidii MF-1, a brazilian biotype.</title>
        <authorList>
            <person name="Quecine M.C."/>
            <person name="Pachon D.M.R."/>
            <person name="Bonatelli M.L."/>
            <person name="Correr F.H."/>
            <person name="Franceschini L.M."/>
            <person name="Leite T.F."/>
            <person name="Margarido G.R.A."/>
            <person name="Almeida C.A."/>
            <person name="Ferrarezi J.A."/>
            <person name="Labate C.A."/>
        </authorList>
    </citation>
    <scope>NUCLEOTIDE SEQUENCE</scope>
    <source>
        <strain evidence="3">MF-1</strain>
    </source>
</reference>
<feature type="domain" description="SWIM-type" evidence="2">
    <location>
        <begin position="314"/>
        <end position="345"/>
    </location>
</feature>
<dbReference type="InterPro" id="IPR007527">
    <property type="entry name" value="Znf_SWIM"/>
</dbReference>
<gene>
    <name evidence="3" type="ORF">O181_043976</name>
</gene>
<organism evidence="3 4">
    <name type="scientific">Austropuccinia psidii MF-1</name>
    <dbReference type="NCBI Taxonomy" id="1389203"/>
    <lineage>
        <taxon>Eukaryota</taxon>
        <taxon>Fungi</taxon>
        <taxon>Dikarya</taxon>
        <taxon>Basidiomycota</taxon>
        <taxon>Pucciniomycotina</taxon>
        <taxon>Pucciniomycetes</taxon>
        <taxon>Pucciniales</taxon>
        <taxon>Sphaerophragmiaceae</taxon>
        <taxon>Austropuccinia</taxon>
    </lineage>
</organism>
<evidence type="ECO:0000313" key="3">
    <source>
        <dbReference type="EMBL" id="MBW0504261.1"/>
    </source>
</evidence>
<dbReference type="PROSITE" id="PS50966">
    <property type="entry name" value="ZF_SWIM"/>
    <property type="match status" value="1"/>
</dbReference>
<protein>
    <recommendedName>
        <fullName evidence="2">SWIM-type domain-containing protein</fullName>
    </recommendedName>
</protein>
<dbReference type="InterPro" id="IPR018289">
    <property type="entry name" value="MULE_transposase_dom"/>
</dbReference>
<keyword evidence="1" id="KW-0862">Zinc</keyword>
<comment type="caution">
    <text evidence="3">The sequence shown here is derived from an EMBL/GenBank/DDBJ whole genome shotgun (WGS) entry which is preliminary data.</text>
</comment>
<name>A0A9Q3DPJ2_9BASI</name>
<dbReference type="PANTHER" id="PTHR35385">
    <property type="entry name" value="PROTEIN B, PUTATIVE-RELATED-RELATED"/>
    <property type="match status" value="1"/>
</dbReference>
<evidence type="ECO:0000256" key="1">
    <source>
        <dbReference type="PROSITE-ProRule" id="PRU00325"/>
    </source>
</evidence>
<dbReference type="GO" id="GO:0008270">
    <property type="term" value="F:zinc ion binding"/>
    <property type="evidence" value="ECO:0007669"/>
    <property type="project" value="UniProtKB-KW"/>
</dbReference>
<dbReference type="Pfam" id="PF10551">
    <property type="entry name" value="MULE"/>
    <property type="match status" value="1"/>
</dbReference>
<evidence type="ECO:0000259" key="2">
    <source>
        <dbReference type="PROSITE" id="PS50966"/>
    </source>
</evidence>
<sequence>MSDTAAMKELVDGNFAIAIVTPLMSRISCELDECGEILFIDASANMDRYGCKVFMIYTNSCAGGIPVGTLILTSESTLVISEGLKLWKQLFISKSLAGRGTKGPKIFMSDDSAAERSALHSVFPESILLLCIFHILQATWRYLWDSNHGVPLYHRHILYSIVKEMIYSKNKEELASTFNKALQQTLVKTYPTFITYLTNLYQRKEQWALCFRKGLITRGQNTNNISEAGVKIVKDVILERTKAYSPVQLFFFIVNDLDAFYEMKLLDVAANRPAQYLKNKFIITNNQKNNLEYKIIDNNTLLYEVRNKKKNTQYNVDLDLGMCSCPQGDTGYPCKHQLYVAQDLNLNLSVCLPTTEEFRKKLHTIASGSSDIENGWYGSVNDNDCQIKVDLVPLNTENTVDNKIKNLPIITTHNEIEVTELLESANNNFDKTYDSFNEVIEKMKQSILSDKTYFLPSMNAFVNSYNKGQITSSVLPKVKRKSKAPHSLAYCVETNKALGGTHSSK</sequence>
<dbReference type="Proteomes" id="UP000765509">
    <property type="component" value="Unassembled WGS sequence"/>
</dbReference>
<dbReference type="AlphaFoldDB" id="A0A9Q3DPJ2"/>
<keyword evidence="1" id="KW-0479">Metal-binding</keyword>